<accession>A0ABT3WVC8</accession>
<dbReference type="InterPro" id="IPR006439">
    <property type="entry name" value="HAD-SF_hydro_IA"/>
</dbReference>
<dbReference type="InterPro" id="IPR036412">
    <property type="entry name" value="HAD-like_sf"/>
</dbReference>
<dbReference type="Gene3D" id="3.40.50.1000">
    <property type="entry name" value="HAD superfamily/HAD-like"/>
    <property type="match status" value="1"/>
</dbReference>
<name>A0ABT3WVC8_9BACL</name>
<evidence type="ECO:0000313" key="2">
    <source>
        <dbReference type="Proteomes" id="UP001208017"/>
    </source>
</evidence>
<dbReference type="SUPFAM" id="SSF56784">
    <property type="entry name" value="HAD-like"/>
    <property type="match status" value="1"/>
</dbReference>
<dbReference type="EMBL" id="JAPMLT010000001">
    <property type="protein sequence ID" value="MCX7568622.1"/>
    <property type="molecule type" value="Genomic_DNA"/>
</dbReference>
<comment type="caution">
    <text evidence="1">The sequence shown here is derived from an EMBL/GenBank/DDBJ whole genome shotgun (WGS) entry which is preliminary data.</text>
</comment>
<dbReference type="RefSeq" id="WP_267149863.1">
    <property type="nucleotide sequence ID" value="NZ_JAPMLT010000001.1"/>
</dbReference>
<gene>
    <name evidence="1" type="ORF">OS242_01390</name>
</gene>
<protein>
    <submittedName>
        <fullName evidence="1">HAD family hydrolase</fullName>
    </submittedName>
</protein>
<dbReference type="SFLD" id="SFLDG01129">
    <property type="entry name" value="C1.5:_HAD__Beta-PGM__Phosphata"/>
    <property type="match status" value="1"/>
</dbReference>
<dbReference type="InterPro" id="IPR041492">
    <property type="entry name" value="HAD_2"/>
</dbReference>
<dbReference type="SFLD" id="SFLDG01135">
    <property type="entry name" value="C1.5.6:_HAD__Beta-PGM__Phospha"/>
    <property type="match status" value="1"/>
</dbReference>
<reference evidence="1 2" key="1">
    <citation type="submission" date="2022-11" db="EMBL/GenBank/DDBJ databases">
        <title>Study of microbial diversity in lake waters.</title>
        <authorList>
            <person name="Zhang J."/>
        </authorList>
    </citation>
    <scope>NUCLEOTIDE SEQUENCE [LARGE SCALE GENOMIC DNA]</scope>
    <source>
        <strain evidence="1 2">DT12</strain>
    </source>
</reference>
<dbReference type="InterPro" id="IPR023214">
    <property type="entry name" value="HAD_sf"/>
</dbReference>
<dbReference type="CDD" id="cd16423">
    <property type="entry name" value="HAD_BPGM-like"/>
    <property type="match status" value="1"/>
</dbReference>
<dbReference type="PRINTS" id="PR00413">
    <property type="entry name" value="HADHALOGNASE"/>
</dbReference>
<dbReference type="SFLD" id="SFLDS00003">
    <property type="entry name" value="Haloacid_Dehalogenase"/>
    <property type="match status" value="1"/>
</dbReference>
<dbReference type="PANTHER" id="PTHR18901:SF38">
    <property type="entry name" value="PSEUDOURIDINE-5'-PHOSPHATASE"/>
    <property type="match status" value="1"/>
</dbReference>
<dbReference type="NCBIfam" id="TIGR01509">
    <property type="entry name" value="HAD-SF-IA-v3"/>
    <property type="match status" value="1"/>
</dbReference>
<dbReference type="Proteomes" id="UP001208017">
    <property type="component" value="Unassembled WGS sequence"/>
</dbReference>
<dbReference type="PANTHER" id="PTHR18901">
    <property type="entry name" value="2-DEOXYGLUCOSE-6-PHOSPHATE PHOSPHATASE 2"/>
    <property type="match status" value="1"/>
</dbReference>
<organism evidence="1 2">
    <name type="scientific">Tumebacillus lacus</name>
    <dbReference type="NCBI Taxonomy" id="2995335"/>
    <lineage>
        <taxon>Bacteria</taxon>
        <taxon>Bacillati</taxon>
        <taxon>Bacillota</taxon>
        <taxon>Bacilli</taxon>
        <taxon>Bacillales</taxon>
        <taxon>Alicyclobacillaceae</taxon>
        <taxon>Tumebacillus</taxon>
    </lineage>
</organism>
<dbReference type="InterPro" id="IPR023198">
    <property type="entry name" value="PGP-like_dom2"/>
</dbReference>
<evidence type="ECO:0000313" key="1">
    <source>
        <dbReference type="EMBL" id="MCX7568622.1"/>
    </source>
</evidence>
<proteinExistence type="predicted"/>
<dbReference type="NCBIfam" id="TIGR01549">
    <property type="entry name" value="HAD-SF-IA-v1"/>
    <property type="match status" value="1"/>
</dbReference>
<sequence>MAKIQAVVFDFDGLIVDTEVQWYNAVREIYAEYGADFTLEIFGSIVGTHSGPDFIERKLEELIGRPVDRPAVKAAYQARQRELSKGQQPRPGVEDYIRAAKDLGLKIGLASSSHRDWIDRHLEELGLRHHFVHIRTADDVEKVKPDPALYLRVLEDLGVEPQHAIAFEDSPNGALAAHRAGMNVVIVPNLVTSPLPFGEHHLRLTSMAEMELEKVIEQIEGL</sequence>
<keyword evidence="2" id="KW-1185">Reference proteome</keyword>
<dbReference type="Pfam" id="PF13419">
    <property type="entry name" value="HAD_2"/>
    <property type="match status" value="1"/>
</dbReference>
<keyword evidence="1" id="KW-0378">Hydrolase</keyword>
<dbReference type="Gene3D" id="1.10.150.240">
    <property type="entry name" value="Putative phosphatase, domain 2"/>
    <property type="match status" value="1"/>
</dbReference>
<dbReference type="GO" id="GO:0016787">
    <property type="term" value="F:hydrolase activity"/>
    <property type="evidence" value="ECO:0007669"/>
    <property type="project" value="UniProtKB-KW"/>
</dbReference>